<comment type="caution">
    <text evidence="2">The sequence shown here is derived from an EMBL/GenBank/DDBJ whole genome shotgun (WGS) entry which is preliminary data.</text>
</comment>
<accession>A0AAD7ZXZ0</accession>
<dbReference type="EMBL" id="JASPKZ010005290">
    <property type="protein sequence ID" value="KAJ9588980.1"/>
    <property type="molecule type" value="Genomic_DNA"/>
</dbReference>
<proteinExistence type="predicted"/>
<feature type="non-terminal residue" evidence="2">
    <location>
        <position position="1"/>
    </location>
</feature>
<feature type="region of interest" description="Disordered" evidence="1">
    <location>
        <begin position="110"/>
        <end position="141"/>
    </location>
</feature>
<organism evidence="2 3">
    <name type="scientific">Diploptera punctata</name>
    <name type="common">Pacific beetle cockroach</name>
    <dbReference type="NCBI Taxonomy" id="6984"/>
    <lineage>
        <taxon>Eukaryota</taxon>
        <taxon>Metazoa</taxon>
        <taxon>Ecdysozoa</taxon>
        <taxon>Arthropoda</taxon>
        <taxon>Hexapoda</taxon>
        <taxon>Insecta</taxon>
        <taxon>Pterygota</taxon>
        <taxon>Neoptera</taxon>
        <taxon>Polyneoptera</taxon>
        <taxon>Dictyoptera</taxon>
        <taxon>Blattodea</taxon>
        <taxon>Blaberoidea</taxon>
        <taxon>Blaberidae</taxon>
        <taxon>Diplopterinae</taxon>
        <taxon>Diploptera</taxon>
    </lineage>
</organism>
<name>A0AAD7ZXZ0_DIPPU</name>
<dbReference type="PANTHER" id="PTHR31296:SF1">
    <property type="entry name" value="MITOCHONDRIAL PROTEIN C2ORF69"/>
    <property type="match status" value="1"/>
</dbReference>
<dbReference type="Proteomes" id="UP001233999">
    <property type="component" value="Unassembled WGS sequence"/>
</dbReference>
<dbReference type="PANTHER" id="PTHR31296">
    <property type="entry name" value="UPF0565 PROTEIN C2ORF69"/>
    <property type="match status" value="1"/>
</dbReference>
<feature type="non-terminal residue" evidence="2">
    <location>
        <position position="347"/>
    </location>
</feature>
<gene>
    <name evidence="2" type="ORF">L9F63_017726</name>
</gene>
<evidence type="ECO:0000256" key="1">
    <source>
        <dbReference type="SAM" id="MobiDB-lite"/>
    </source>
</evidence>
<reference evidence="2" key="1">
    <citation type="journal article" date="2023" name="IScience">
        <title>Live-bearing cockroach genome reveals convergent evolutionary mechanisms linked to viviparity in insects and beyond.</title>
        <authorList>
            <person name="Fouks B."/>
            <person name="Harrison M.C."/>
            <person name="Mikhailova A.A."/>
            <person name="Marchal E."/>
            <person name="English S."/>
            <person name="Carruthers M."/>
            <person name="Jennings E.C."/>
            <person name="Chiamaka E.L."/>
            <person name="Frigard R.A."/>
            <person name="Pippel M."/>
            <person name="Attardo G.M."/>
            <person name="Benoit J.B."/>
            <person name="Bornberg-Bauer E."/>
            <person name="Tobe S.S."/>
        </authorList>
    </citation>
    <scope>NUCLEOTIDE SEQUENCE</scope>
    <source>
        <strain evidence="2">Stay&amp;Tobe</strain>
    </source>
</reference>
<dbReference type="GO" id="GO:0005739">
    <property type="term" value="C:mitochondrion"/>
    <property type="evidence" value="ECO:0007669"/>
    <property type="project" value="TreeGrafter"/>
</dbReference>
<dbReference type="InterPro" id="IPR018881">
    <property type="entry name" value="C2orf69_mit"/>
</dbReference>
<dbReference type="Pfam" id="PF10561">
    <property type="entry name" value="C2orf69"/>
    <property type="match status" value="1"/>
</dbReference>
<feature type="compositionally biased region" description="Acidic residues" evidence="1">
    <location>
        <begin position="124"/>
        <end position="141"/>
    </location>
</feature>
<evidence type="ECO:0000313" key="2">
    <source>
        <dbReference type="EMBL" id="KAJ9588980.1"/>
    </source>
</evidence>
<keyword evidence="3" id="KW-1185">Reference proteome</keyword>
<dbReference type="AlphaFoldDB" id="A0AAD7ZXZ0"/>
<protein>
    <submittedName>
        <fullName evidence="2">Uncharacterized protein</fullName>
    </submittedName>
</protein>
<reference evidence="2" key="2">
    <citation type="submission" date="2023-05" db="EMBL/GenBank/DDBJ databases">
        <authorList>
            <person name="Fouks B."/>
        </authorList>
    </citation>
    <scope>NUCLEOTIDE SEQUENCE</scope>
    <source>
        <strain evidence="2">Stay&amp;Tobe</strain>
        <tissue evidence="2">Testes</tissue>
    </source>
</reference>
<evidence type="ECO:0000313" key="3">
    <source>
        <dbReference type="Proteomes" id="UP001233999"/>
    </source>
</evidence>
<sequence length="347" mass="39491">KPPNKVTLHRNIKIHNSVSVLLNINFFPNSQLIVARENGLTAPKLATFMEFVSSEMDQHRMEFKTFSCYDNFVPCNNCGSPDHTPTHYALQHLERLLQGISQRLRTMPASELLPPAAPPPSEEAVGEDGETPAAPEEDEEEMTPLWWREGLNLDKAHLVLIGFSKGCVVLNQFIYEFHYLKTLTPDDDTMMRLVSRIQDMYWLDGGHAGGKNTWITSRSLLETLTRLGIGIHIHVTPYQVLDDRRPWIRKEEKAFGDLLRRLGAPVHRTLHFENQAASLYTHFEVLNAFRQAANLISPQFNDFMLTHEQISATIQHSSSSSGTAARSFSSWLVRILHAMQTSLMLQY</sequence>